<dbReference type="Pfam" id="PF00379">
    <property type="entry name" value="Chitin_bind_4"/>
    <property type="match status" value="1"/>
</dbReference>
<proteinExistence type="predicted"/>
<accession>A0A164X2K9</accession>
<dbReference type="PANTHER" id="PTHR12236">
    <property type="entry name" value="STRUCTURAL CONTITUENT OF CUTICLE"/>
    <property type="match status" value="1"/>
</dbReference>
<evidence type="ECO:0000256" key="3">
    <source>
        <dbReference type="SAM" id="MobiDB-lite"/>
    </source>
</evidence>
<dbReference type="GO" id="GO:0005615">
    <property type="term" value="C:extracellular space"/>
    <property type="evidence" value="ECO:0007669"/>
    <property type="project" value="TreeGrafter"/>
</dbReference>
<keyword evidence="5" id="KW-1185">Reference proteome</keyword>
<feature type="compositionally biased region" description="Pro residues" evidence="3">
    <location>
        <begin position="637"/>
        <end position="654"/>
    </location>
</feature>
<dbReference type="OrthoDB" id="6328618at2759"/>
<evidence type="ECO:0000256" key="2">
    <source>
        <dbReference type="PROSITE-ProRule" id="PRU00497"/>
    </source>
</evidence>
<evidence type="ECO:0008006" key="6">
    <source>
        <dbReference type="Google" id="ProtNLM"/>
    </source>
</evidence>
<dbReference type="Proteomes" id="UP000076858">
    <property type="component" value="Unassembled WGS sequence"/>
</dbReference>
<feature type="compositionally biased region" description="Polar residues" evidence="3">
    <location>
        <begin position="75"/>
        <end position="99"/>
    </location>
</feature>
<feature type="region of interest" description="Disordered" evidence="3">
    <location>
        <begin position="559"/>
        <end position="619"/>
    </location>
</feature>
<feature type="compositionally biased region" description="Polar residues" evidence="3">
    <location>
        <begin position="599"/>
        <end position="608"/>
    </location>
</feature>
<sequence>MWQSIVSVFQLRMAGTNKLFKVFAIILLLGAVLLIVDASNKKHLKKKTASKKTFKQLLFSDDDDLMLGDEPESSGDGSNVPDNEGSASPTIKSLPQANQVDPDFSIDGLPDINDLLTEEGNNFKWPTFKPPVQPTARPPCHSTNSCPPVKLPCQSGQPCPPAQPPCYGKPCPPVQPPCNTGKPCPPIQPPVRPPCQSGKPCPPIQPPCHSGKPCPPVQPPAQPPCHSGKPCPQVKPPCQPNRPCHSKLPCHSSNGLCNPLSLPPAYSPTSVCGKTYFCRKGFSGPCNRNEVFTSSPSHLSRPVSFARSKCSNYFSPPPGCFSSTNNPFTLTGKSSPGYCTIRYAQQPCYGYPSTYRYCKQTKHCYPTMSTSLYNPRPSHGPCLADQYFTATDQSYGYCRCSRPNYVHCPKTNRCYPAYTKFLIFVTLLVLAAADTDIETEYEALESQDTRQVVYPPQPYSYSYNVQDEESNNDFIHSENTDGKVTTGSYRVSLPDGRTQLVTYRADENGYTANVEYEGEAHHPDGYVAPPSPSFQTPVSVPYSVAASSNNKVREAPVFKETAVSADKEPVAPNTKTSDEPAYKETTASSTKTRDAPSYKESTSPSVKESTAPAYSPPSLPSYQTAAPVAYQATAPPSYNPPSPPAYSPPSPPAYSLPAPVAYNPPSPPAYSSPSPLSYQTPAPSAYQSSAYKTVAYRSPSPSAYRGPSAPGYRPSAYGFTPIGPTPLAYRG</sequence>
<comment type="caution">
    <text evidence="4">The sequence shown here is derived from an EMBL/GenBank/DDBJ whole genome shotgun (WGS) entry which is preliminary data.</text>
</comment>
<dbReference type="GO" id="GO:0031012">
    <property type="term" value="C:extracellular matrix"/>
    <property type="evidence" value="ECO:0007669"/>
    <property type="project" value="TreeGrafter"/>
</dbReference>
<dbReference type="InterPro" id="IPR031311">
    <property type="entry name" value="CHIT_BIND_RR_consensus"/>
</dbReference>
<dbReference type="PANTHER" id="PTHR12236:SF79">
    <property type="entry name" value="CUTICULAR PROTEIN 50CB-RELATED"/>
    <property type="match status" value="1"/>
</dbReference>
<dbReference type="STRING" id="35525.A0A164X2K9"/>
<protein>
    <recommendedName>
        <fullName evidence="6">Cuticle protein</fullName>
    </recommendedName>
</protein>
<organism evidence="4 5">
    <name type="scientific">Daphnia magna</name>
    <dbReference type="NCBI Taxonomy" id="35525"/>
    <lineage>
        <taxon>Eukaryota</taxon>
        <taxon>Metazoa</taxon>
        <taxon>Ecdysozoa</taxon>
        <taxon>Arthropoda</taxon>
        <taxon>Crustacea</taxon>
        <taxon>Branchiopoda</taxon>
        <taxon>Diplostraca</taxon>
        <taxon>Cladocera</taxon>
        <taxon>Anomopoda</taxon>
        <taxon>Daphniidae</taxon>
        <taxon>Daphnia</taxon>
    </lineage>
</organism>
<dbReference type="InterPro" id="IPR000618">
    <property type="entry name" value="Insect_cuticle"/>
</dbReference>
<dbReference type="AlphaFoldDB" id="A0A164X2K9"/>
<keyword evidence="1 2" id="KW-0193">Cuticle</keyword>
<dbReference type="PROSITE" id="PS00233">
    <property type="entry name" value="CHIT_BIND_RR_1"/>
    <property type="match status" value="1"/>
</dbReference>
<evidence type="ECO:0000313" key="4">
    <source>
        <dbReference type="EMBL" id="KZS13808.1"/>
    </source>
</evidence>
<feature type="region of interest" description="Disordered" evidence="3">
    <location>
        <begin position="65"/>
        <end position="102"/>
    </location>
</feature>
<dbReference type="PROSITE" id="PS51155">
    <property type="entry name" value="CHIT_BIND_RR_2"/>
    <property type="match status" value="1"/>
</dbReference>
<gene>
    <name evidence="4" type="ORF">APZ42_021173</name>
</gene>
<dbReference type="EMBL" id="LRGB01001036">
    <property type="protein sequence ID" value="KZS13808.1"/>
    <property type="molecule type" value="Genomic_DNA"/>
</dbReference>
<evidence type="ECO:0000313" key="5">
    <source>
        <dbReference type="Proteomes" id="UP000076858"/>
    </source>
</evidence>
<evidence type="ECO:0000256" key="1">
    <source>
        <dbReference type="ARBA" id="ARBA00022460"/>
    </source>
</evidence>
<feature type="region of interest" description="Disordered" evidence="3">
    <location>
        <begin position="632"/>
        <end position="684"/>
    </location>
</feature>
<reference evidence="4 5" key="1">
    <citation type="submission" date="2016-03" db="EMBL/GenBank/DDBJ databases">
        <title>EvidentialGene: Evidence-directed Construction of Genes on Genomes.</title>
        <authorList>
            <person name="Gilbert D.G."/>
            <person name="Choi J.-H."/>
            <person name="Mockaitis K."/>
            <person name="Colbourne J."/>
            <person name="Pfrender M."/>
        </authorList>
    </citation>
    <scope>NUCLEOTIDE SEQUENCE [LARGE SCALE GENOMIC DNA]</scope>
    <source>
        <strain evidence="4 5">Xinb3</strain>
        <tissue evidence="4">Complete organism</tissue>
    </source>
</reference>
<dbReference type="InterPro" id="IPR051217">
    <property type="entry name" value="Insect_Cuticle_Struc_Prot"/>
</dbReference>
<name>A0A164X2K9_9CRUS</name>
<dbReference type="GO" id="GO:0042302">
    <property type="term" value="F:structural constituent of cuticle"/>
    <property type="evidence" value="ECO:0007669"/>
    <property type="project" value="UniProtKB-UniRule"/>
</dbReference>
<feature type="region of interest" description="Disordered" evidence="3">
    <location>
        <begin position="697"/>
        <end position="716"/>
    </location>
</feature>